<protein>
    <submittedName>
        <fullName evidence="4">Cell division protein FtsZ</fullName>
    </submittedName>
</protein>
<dbReference type="SMART" id="SM00864">
    <property type="entry name" value="Tubulin"/>
    <property type="match status" value="1"/>
</dbReference>
<dbReference type="GO" id="GO:0005737">
    <property type="term" value="C:cytoplasm"/>
    <property type="evidence" value="ECO:0007669"/>
    <property type="project" value="TreeGrafter"/>
</dbReference>
<dbReference type="GO" id="GO:0003924">
    <property type="term" value="F:GTPase activity"/>
    <property type="evidence" value="ECO:0007669"/>
    <property type="project" value="InterPro"/>
</dbReference>
<dbReference type="PRINTS" id="PR00423">
    <property type="entry name" value="CELLDVISFTSZ"/>
</dbReference>
<dbReference type="AlphaFoldDB" id="A0A502JT92"/>
<gene>
    <name evidence="4" type="ORF">EUX55_04235</name>
</gene>
<name>A0A502JT92_HAEHA</name>
<dbReference type="InterPro" id="IPR003008">
    <property type="entry name" value="Tubulin_FtsZ_GTPase"/>
</dbReference>
<evidence type="ECO:0000256" key="2">
    <source>
        <dbReference type="ARBA" id="ARBA00023134"/>
    </source>
</evidence>
<accession>A0A502JT92</accession>
<comment type="caution">
    <text evidence="4">The sequence shown here is derived from an EMBL/GenBank/DDBJ whole genome shotgun (WGS) entry which is preliminary data.</text>
</comment>
<dbReference type="SUPFAM" id="SSF52490">
    <property type="entry name" value="Tubulin nucleotide-binding domain-like"/>
    <property type="match status" value="1"/>
</dbReference>
<sequence>MSIKIIGCGKCGNNIVDYLQQLNLPRVEYYSMNLSSKNEKEYQVENTFSLDEMPKNYRVPFLKGILFDAKPCFILAGLGGKTGSQLVIELTEIANLLNIKPYIIVTTPFKFESHERKSQANLVIEKLQKLMCNLYIISNEDITEKTYKFKGLIGSFAAIHQKFYEIISAKIVPIKYPFP</sequence>
<dbReference type="Gene3D" id="3.40.50.1440">
    <property type="entry name" value="Tubulin/FtsZ, GTPase domain"/>
    <property type="match status" value="1"/>
</dbReference>
<dbReference type="EMBL" id="SDPK01000016">
    <property type="protein sequence ID" value="TPH00213.1"/>
    <property type="molecule type" value="Genomic_DNA"/>
</dbReference>
<keyword evidence="4" id="KW-0131">Cell cycle</keyword>
<dbReference type="GO" id="GO:0051301">
    <property type="term" value="P:cell division"/>
    <property type="evidence" value="ECO:0007669"/>
    <property type="project" value="UniProtKB-KW"/>
</dbReference>
<proteinExistence type="predicted"/>
<keyword evidence="1" id="KW-0547">Nucleotide-binding</keyword>
<dbReference type="GO" id="GO:0032153">
    <property type="term" value="C:cell division site"/>
    <property type="evidence" value="ECO:0007669"/>
    <property type="project" value="TreeGrafter"/>
</dbReference>
<evidence type="ECO:0000256" key="1">
    <source>
        <dbReference type="ARBA" id="ARBA00022741"/>
    </source>
</evidence>
<keyword evidence="2" id="KW-0342">GTP-binding</keyword>
<feature type="domain" description="Tubulin/FtsZ GTPase" evidence="3">
    <location>
        <begin position="2"/>
        <end position="178"/>
    </location>
</feature>
<reference evidence="4 5" key="1">
    <citation type="submission" date="2019-01" db="EMBL/GenBank/DDBJ databases">
        <title>Comparative genomic analysis identifies haemin-independent Haemophilus haemolyticus: a formal re-classification of Haemophilus intermedius.</title>
        <authorList>
            <person name="Harris T.M."/>
            <person name="Price E.P."/>
            <person name="Sarovich D.S."/>
            <person name="Norskov-Lauritsen N."/>
            <person name="Beissbarth J."/>
            <person name="Chang A.B."/>
            <person name="Smith-Vaughan H.C."/>
        </authorList>
    </citation>
    <scope>NUCLEOTIDE SEQUENCE [LARGE SCALE GENOMIC DNA]</scope>
    <source>
        <strain evidence="4 5">PN24</strain>
    </source>
</reference>
<dbReference type="PANTHER" id="PTHR30314">
    <property type="entry name" value="CELL DIVISION PROTEIN FTSZ-RELATED"/>
    <property type="match status" value="1"/>
</dbReference>
<dbReference type="GO" id="GO:0005525">
    <property type="term" value="F:GTP binding"/>
    <property type="evidence" value="ECO:0007669"/>
    <property type="project" value="UniProtKB-KW"/>
</dbReference>
<evidence type="ECO:0000313" key="5">
    <source>
        <dbReference type="Proteomes" id="UP000317926"/>
    </source>
</evidence>
<organism evidence="4 5">
    <name type="scientific">Haemophilus haemolyticus</name>
    <dbReference type="NCBI Taxonomy" id="726"/>
    <lineage>
        <taxon>Bacteria</taxon>
        <taxon>Pseudomonadati</taxon>
        <taxon>Pseudomonadota</taxon>
        <taxon>Gammaproteobacteria</taxon>
        <taxon>Pasteurellales</taxon>
        <taxon>Pasteurellaceae</taxon>
        <taxon>Haemophilus</taxon>
    </lineage>
</organism>
<keyword evidence="4" id="KW-0132">Cell division</keyword>
<dbReference type="InterPro" id="IPR045061">
    <property type="entry name" value="FtsZ/CetZ"/>
</dbReference>
<dbReference type="PANTHER" id="PTHR30314:SF3">
    <property type="entry name" value="MITOCHONDRIAL DIVISION PROTEIN FSZA"/>
    <property type="match status" value="1"/>
</dbReference>
<dbReference type="Proteomes" id="UP000317926">
    <property type="component" value="Unassembled WGS sequence"/>
</dbReference>
<dbReference type="RefSeq" id="WP_140519329.1">
    <property type="nucleotide sequence ID" value="NZ_JACBKC010000016.1"/>
</dbReference>
<evidence type="ECO:0000259" key="3">
    <source>
        <dbReference type="SMART" id="SM00864"/>
    </source>
</evidence>
<evidence type="ECO:0000313" key="4">
    <source>
        <dbReference type="EMBL" id="TPH00213.1"/>
    </source>
</evidence>
<dbReference type="InterPro" id="IPR036525">
    <property type="entry name" value="Tubulin/FtsZ_GTPase_sf"/>
</dbReference>